<evidence type="ECO:0000259" key="4">
    <source>
        <dbReference type="SMART" id="SM00382"/>
    </source>
</evidence>
<reference evidence="5" key="1">
    <citation type="submission" date="2011-05" db="EMBL/GenBank/DDBJ databases">
        <title>Complete sequence of Desulfotomaculum carboxydivorans CO-1-SRB.</title>
        <authorList>
            <consortium name="US DOE Joint Genome Institute"/>
            <person name="Lucas S."/>
            <person name="Han J."/>
            <person name="Lapidus A."/>
            <person name="Cheng J.-F."/>
            <person name="Goodwin L."/>
            <person name="Pitluck S."/>
            <person name="Peters L."/>
            <person name="Mikhailova N."/>
            <person name="Lu M."/>
            <person name="Han C."/>
            <person name="Tapia R."/>
            <person name="Land M."/>
            <person name="Hauser L."/>
            <person name="Kyrpides N."/>
            <person name="Ivanova N."/>
            <person name="Pagani I."/>
            <person name="Stams A."/>
            <person name="Plugge C."/>
            <person name="Muyzer G."/>
            <person name="Kuever J."/>
            <person name="Parshina S."/>
            <person name="Ivanova A."/>
            <person name="Nazina T."/>
            <person name="Woyke T."/>
        </authorList>
    </citation>
    <scope>NUCLEOTIDE SEQUENCE [LARGE SCALE GENOMIC DNA]</scope>
    <source>
        <strain evidence="5">CO-1-SRB</strain>
    </source>
</reference>
<dbReference type="InterPro" id="IPR003593">
    <property type="entry name" value="AAA+_ATPase"/>
</dbReference>
<evidence type="ECO:0000256" key="2">
    <source>
        <dbReference type="ARBA" id="ARBA00022741"/>
    </source>
</evidence>
<dbReference type="HOGENOM" id="CLU_062999_1_1_9"/>
<sequence>MNKTQEVKALLGELRLKSAREQLDDLLTTAIKEDTSCLEFLYQVLQKEVMARNANSKAKRLKQASFPYIKTLDEFDFGFQTSVSRRQIQQLMDMHWIEKAFNLLFLGPPGIGKTFLSISLGVQAVELGYHVSFITMDELIKTLKTEALSTRSKRKLKQIMTADLVIVDEVGFLPITRQEANLFFQLVSNLYMNTSVIVTSNKGFDEWPEFFGDPVITAAILDRLVHNSELFNMTGDSYRLHHRNTILGKTD</sequence>
<dbReference type="InterPro" id="IPR002611">
    <property type="entry name" value="IstB_ATP-bd"/>
</dbReference>
<dbReference type="SMART" id="SM00382">
    <property type="entry name" value="AAA"/>
    <property type="match status" value="1"/>
</dbReference>
<dbReference type="PANTHER" id="PTHR30050">
    <property type="entry name" value="CHROMOSOMAL REPLICATION INITIATOR PROTEIN DNAA"/>
    <property type="match status" value="1"/>
</dbReference>
<evidence type="ECO:0000313" key="5">
    <source>
        <dbReference type="EMBL" id="AEF93200.1"/>
    </source>
</evidence>
<dbReference type="Proteomes" id="UP000009226">
    <property type="component" value="Chromosome"/>
</dbReference>
<dbReference type="InterPro" id="IPR001270">
    <property type="entry name" value="ClpA/B"/>
</dbReference>
<dbReference type="eggNOG" id="COG1484">
    <property type="taxonomic scope" value="Bacteria"/>
</dbReference>
<feature type="domain" description="AAA+ ATPase" evidence="4">
    <location>
        <begin position="99"/>
        <end position="231"/>
    </location>
</feature>
<accession>F6B6C9</accession>
<comment type="similarity">
    <text evidence="1">Belongs to the IS21/IS1162 putative ATP-binding protein family.</text>
</comment>
<dbReference type="NCBIfam" id="NF038214">
    <property type="entry name" value="IS21_help_AAA"/>
    <property type="match status" value="1"/>
</dbReference>
<dbReference type="Pfam" id="PF01695">
    <property type="entry name" value="IstB_IS21"/>
    <property type="match status" value="1"/>
</dbReference>
<dbReference type="GO" id="GO:0005524">
    <property type="term" value="F:ATP binding"/>
    <property type="evidence" value="ECO:0007669"/>
    <property type="project" value="UniProtKB-KW"/>
</dbReference>
<dbReference type="PIRSF" id="PIRSF003073">
    <property type="entry name" value="DNAC_TnpB_IstB"/>
    <property type="match status" value="1"/>
</dbReference>
<dbReference type="KEGG" id="dca:Desca_0296"/>
<evidence type="ECO:0000256" key="3">
    <source>
        <dbReference type="ARBA" id="ARBA00022840"/>
    </source>
</evidence>
<proteinExistence type="inferred from homology"/>
<evidence type="ECO:0000313" key="6">
    <source>
        <dbReference type="Proteomes" id="UP000009226"/>
    </source>
</evidence>
<dbReference type="CDD" id="cd00009">
    <property type="entry name" value="AAA"/>
    <property type="match status" value="1"/>
</dbReference>
<dbReference type="PRINTS" id="PR00300">
    <property type="entry name" value="CLPPROTEASEA"/>
</dbReference>
<evidence type="ECO:0000256" key="1">
    <source>
        <dbReference type="ARBA" id="ARBA00008059"/>
    </source>
</evidence>
<dbReference type="STRING" id="868595.Desca_0296"/>
<protein>
    <submittedName>
        <fullName evidence="5">IstB domain protein ATP-binding protein</fullName>
    </submittedName>
</protein>
<keyword evidence="2" id="KW-0547">Nucleotide-binding</keyword>
<dbReference type="RefSeq" id="WP_013809526.1">
    <property type="nucleotide sequence ID" value="NC_015565.1"/>
</dbReference>
<keyword evidence="6" id="KW-1185">Reference proteome</keyword>
<organism evidence="5 6">
    <name type="scientific">Desulfotomaculum nigrificans (strain DSM 14880 / VKM B-2319 / CO-1-SRB)</name>
    <name type="common">Desulfotomaculum carboxydivorans</name>
    <dbReference type="NCBI Taxonomy" id="868595"/>
    <lineage>
        <taxon>Bacteria</taxon>
        <taxon>Bacillati</taxon>
        <taxon>Bacillota</taxon>
        <taxon>Clostridia</taxon>
        <taxon>Eubacteriales</taxon>
        <taxon>Desulfotomaculaceae</taxon>
        <taxon>Desulfotomaculum</taxon>
    </lineage>
</organism>
<dbReference type="SUPFAM" id="SSF52540">
    <property type="entry name" value="P-loop containing nucleoside triphosphate hydrolases"/>
    <property type="match status" value="1"/>
</dbReference>
<dbReference type="AlphaFoldDB" id="F6B6C9"/>
<dbReference type="PANTHER" id="PTHR30050:SF4">
    <property type="entry name" value="ATP-BINDING PROTEIN RV3427C IN INSERTION SEQUENCE-RELATED"/>
    <property type="match status" value="1"/>
</dbReference>
<dbReference type="InterPro" id="IPR047661">
    <property type="entry name" value="IstB"/>
</dbReference>
<dbReference type="InterPro" id="IPR027417">
    <property type="entry name" value="P-loop_NTPase"/>
</dbReference>
<dbReference type="EMBL" id="CP002736">
    <property type="protein sequence ID" value="AEF93200.1"/>
    <property type="molecule type" value="Genomic_DNA"/>
</dbReference>
<name>F6B6C9_DESCC</name>
<dbReference type="GO" id="GO:0006260">
    <property type="term" value="P:DNA replication"/>
    <property type="evidence" value="ECO:0007669"/>
    <property type="project" value="TreeGrafter"/>
</dbReference>
<keyword evidence="3 5" id="KW-0067">ATP-binding</keyword>
<gene>
    <name evidence="5" type="ordered locus">Desca_0296</name>
</gene>
<dbReference type="Gene3D" id="3.40.50.300">
    <property type="entry name" value="P-loop containing nucleotide triphosphate hydrolases"/>
    <property type="match status" value="1"/>
</dbReference>
<dbReference type="InterPro" id="IPR028350">
    <property type="entry name" value="DNAC/IstB-like"/>
</dbReference>